<sequence length="468" mass="51869">MRSSYLILLAVITSSRQAVAQRPMEDLGRGVVAVRASDDDVLVSWRLLGLDLDTIGFNIYRINDGERSIRLNNKVLTKGTNFVDKTADTTVSSFYTVKPIVEGKEQADSGSYLLPANNAVEPVVRVSLRPGKAIKFVWVGDLDGDGEWDYVIDRHDTRQSIEAYTSNGRFLWEVDLGPGSENQNNISPGPSTIDVGHWDGVTVFDFDSDGHAEVALCIANGVTFGDGKKFDKGKNDTYQYMAILDGCTGALRASAPLPTDYITDGPLVCRMGPGFLDGQTPHLVGYLKNRRKDKEFNLLIMACTFDGKSLKETWKWARGDRYGDFPDGHDSRIVDVDGDGKDEYFEIGFGLNGDGTIEYSLGEKGIVHGDRYHIAKMDPQRKGLQGYGVQQRSEDLLYEYYYDATDGTIIWQHHGKEIVDIGRGMARDIDPTHDGMEVWSSSGGLYNARENKQLVDDADLAPWPHLGV</sequence>
<evidence type="ECO:0000259" key="2">
    <source>
        <dbReference type="Pfam" id="PF18370"/>
    </source>
</evidence>
<dbReference type="PANTHER" id="PTHR43118">
    <property type="entry name" value="RHAMNOGALACTURONAN LYASE (EUROFUNG)"/>
    <property type="match status" value="1"/>
</dbReference>
<dbReference type="Proteomes" id="UP000266152">
    <property type="component" value="Unassembled WGS sequence"/>
</dbReference>
<feature type="domain" description="Rhamnogalacturonan lyase family 11 C-terminal" evidence="3">
    <location>
        <begin position="275"/>
        <end position="451"/>
    </location>
</feature>
<dbReference type="Pfam" id="PF18370">
    <property type="entry name" value="RGI_lyase"/>
    <property type="match status" value="1"/>
</dbReference>
<feature type="signal peptide" evidence="1">
    <location>
        <begin position="1"/>
        <end position="20"/>
    </location>
</feature>
<protein>
    <submittedName>
        <fullName evidence="4">Fg-gap repeat family protein</fullName>
    </submittedName>
</protein>
<dbReference type="Pfam" id="PF21348">
    <property type="entry name" value="RGL11_C"/>
    <property type="match status" value="2"/>
</dbReference>
<feature type="chain" id="PRO_5017438789" evidence="1">
    <location>
        <begin position="21"/>
        <end position="468"/>
    </location>
</feature>
<feature type="domain" description="Rhamnogalacturonan I lyase beta-sheet" evidence="2">
    <location>
        <begin position="23"/>
        <end position="110"/>
    </location>
</feature>
<proteinExistence type="predicted"/>
<reference evidence="4 5" key="1">
    <citation type="journal article" date="2018" name="PLoS Pathog.">
        <title>Evolution of structural diversity of trichothecenes, a family of toxins produced by plant pathogenic and entomopathogenic fungi.</title>
        <authorList>
            <person name="Proctor R.H."/>
            <person name="McCormick S.P."/>
            <person name="Kim H.S."/>
            <person name="Cardoza R.E."/>
            <person name="Stanley A.M."/>
            <person name="Lindo L."/>
            <person name="Kelly A."/>
            <person name="Brown D.W."/>
            <person name="Lee T."/>
            <person name="Vaughan M.M."/>
            <person name="Alexander N.J."/>
            <person name="Busman M."/>
            <person name="Gutierrez S."/>
        </authorList>
    </citation>
    <scope>NUCLEOTIDE SEQUENCE [LARGE SCALE GENOMIC DNA]</scope>
    <source>
        <strain evidence="4 5">NRRL 3299</strain>
    </source>
</reference>
<dbReference type="EMBL" id="PXOF01000143">
    <property type="protein sequence ID" value="RGP62699.1"/>
    <property type="molecule type" value="Genomic_DNA"/>
</dbReference>
<dbReference type="SUPFAM" id="SSF69318">
    <property type="entry name" value="Integrin alpha N-terminal domain"/>
    <property type="match status" value="1"/>
</dbReference>
<dbReference type="InterPro" id="IPR034641">
    <property type="entry name" value="RGL11"/>
</dbReference>
<organism evidence="4 5">
    <name type="scientific">Fusarium sporotrichioides</name>
    <dbReference type="NCBI Taxonomy" id="5514"/>
    <lineage>
        <taxon>Eukaryota</taxon>
        <taxon>Fungi</taxon>
        <taxon>Dikarya</taxon>
        <taxon>Ascomycota</taxon>
        <taxon>Pezizomycotina</taxon>
        <taxon>Sordariomycetes</taxon>
        <taxon>Hypocreomycetidae</taxon>
        <taxon>Hypocreales</taxon>
        <taxon>Nectriaceae</taxon>
        <taxon>Fusarium</taxon>
    </lineage>
</organism>
<dbReference type="PANTHER" id="PTHR43118:SF1">
    <property type="entry name" value="RHAMNOGALACTURONAN LYASE (EUROFUNG)"/>
    <property type="match status" value="1"/>
</dbReference>
<gene>
    <name evidence="4" type="ORF">FSPOR_9086</name>
</gene>
<name>A0A395RSD7_FUSSP</name>
<comment type="caution">
    <text evidence="4">The sequence shown here is derived from an EMBL/GenBank/DDBJ whole genome shotgun (WGS) entry which is preliminary data.</text>
</comment>
<dbReference type="AlphaFoldDB" id="A0A395RSD7"/>
<dbReference type="InterPro" id="IPR041624">
    <property type="entry name" value="RGI_lyase"/>
</dbReference>
<keyword evidence="5" id="KW-1185">Reference proteome</keyword>
<evidence type="ECO:0000313" key="4">
    <source>
        <dbReference type="EMBL" id="RGP62699.1"/>
    </source>
</evidence>
<dbReference type="STRING" id="5514.A0A395RSD7"/>
<dbReference type="InterPro" id="IPR028994">
    <property type="entry name" value="Integrin_alpha_N"/>
</dbReference>
<dbReference type="Gene3D" id="2.60.40.10">
    <property type="entry name" value="Immunoglobulins"/>
    <property type="match status" value="1"/>
</dbReference>
<evidence type="ECO:0000313" key="5">
    <source>
        <dbReference type="Proteomes" id="UP000266152"/>
    </source>
</evidence>
<dbReference type="InterPro" id="IPR013783">
    <property type="entry name" value="Ig-like_fold"/>
</dbReference>
<feature type="domain" description="Rhamnogalacturonan lyase family 11 C-terminal" evidence="3">
    <location>
        <begin position="139"/>
        <end position="237"/>
    </location>
</feature>
<accession>A0A395RSD7</accession>
<evidence type="ECO:0000256" key="1">
    <source>
        <dbReference type="SAM" id="SignalP"/>
    </source>
</evidence>
<evidence type="ECO:0000259" key="3">
    <source>
        <dbReference type="Pfam" id="PF21348"/>
    </source>
</evidence>
<dbReference type="InterPro" id="IPR049366">
    <property type="entry name" value="RGL11_C"/>
</dbReference>
<keyword evidence="1" id="KW-0732">Signal</keyword>